<keyword evidence="5 10" id="KW-0547">Nucleotide-binding</keyword>
<evidence type="ECO:0000256" key="3">
    <source>
        <dbReference type="ARBA" id="ARBA00012363"/>
    </source>
</evidence>
<feature type="binding site" evidence="10">
    <location>
        <position position="71"/>
    </location>
    <ligand>
        <name>substrate</name>
    </ligand>
</feature>
<evidence type="ECO:0000256" key="4">
    <source>
        <dbReference type="ARBA" id="ARBA00022432"/>
    </source>
</evidence>
<dbReference type="GO" id="GO:0005829">
    <property type="term" value="C:cytosol"/>
    <property type="evidence" value="ECO:0007669"/>
    <property type="project" value="TreeGrafter"/>
</dbReference>
<dbReference type="SUPFAM" id="SSF53795">
    <property type="entry name" value="PEP carboxykinase-like"/>
    <property type="match status" value="1"/>
</dbReference>
<dbReference type="HAMAP" id="MF_00453">
    <property type="entry name" value="PEPCK_ATP"/>
    <property type="match status" value="1"/>
</dbReference>
<dbReference type="PANTHER" id="PTHR30031">
    <property type="entry name" value="PHOSPHOENOLPYRUVATE CARBOXYKINASE ATP"/>
    <property type="match status" value="1"/>
</dbReference>
<dbReference type="GO" id="GO:0016301">
    <property type="term" value="F:kinase activity"/>
    <property type="evidence" value="ECO:0007669"/>
    <property type="project" value="UniProtKB-KW"/>
</dbReference>
<gene>
    <name evidence="10" type="primary">pckA</name>
    <name evidence="11" type="ORF">C7460_102170</name>
</gene>
<dbReference type="NCBIfam" id="NF006821">
    <property type="entry name" value="PRK09344.1-3"/>
    <property type="match status" value="1"/>
</dbReference>
<evidence type="ECO:0000256" key="10">
    <source>
        <dbReference type="HAMAP-Rule" id="MF_00453"/>
    </source>
</evidence>
<dbReference type="UniPathway" id="UPA00138"/>
<dbReference type="GO" id="GO:0006094">
    <property type="term" value="P:gluconeogenesis"/>
    <property type="evidence" value="ECO:0007669"/>
    <property type="project" value="UniProtKB-UniRule"/>
</dbReference>
<feature type="binding site" evidence="10">
    <location>
        <position position="212"/>
    </location>
    <ligand>
        <name>substrate</name>
    </ligand>
</feature>
<dbReference type="PIRSF" id="PIRSF006294">
    <property type="entry name" value="PEP_crbxkin"/>
    <property type="match status" value="1"/>
</dbReference>
<dbReference type="AlphaFoldDB" id="A0A3D9L8Z8"/>
<dbReference type="Proteomes" id="UP000256779">
    <property type="component" value="Unassembled WGS sequence"/>
</dbReference>
<comment type="catalytic activity">
    <reaction evidence="9 10">
        <text>oxaloacetate + ATP = phosphoenolpyruvate + ADP + CO2</text>
        <dbReference type="Rhea" id="RHEA:18617"/>
        <dbReference type="ChEBI" id="CHEBI:16452"/>
        <dbReference type="ChEBI" id="CHEBI:16526"/>
        <dbReference type="ChEBI" id="CHEBI:30616"/>
        <dbReference type="ChEBI" id="CHEBI:58702"/>
        <dbReference type="ChEBI" id="CHEBI:456216"/>
        <dbReference type="EC" id="4.1.1.49"/>
    </reaction>
</comment>
<dbReference type="GO" id="GO:0004612">
    <property type="term" value="F:phosphoenolpyruvate carboxykinase (ATP) activity"/>
    <property type="evidence" value="ECO:0007669"/>
    <property type="project" value="UniProtKB-UniRule"/>
</dbReference>
<dbReference type="Pfam" id="PF01293">
    <property type="entry name" value="PEPCK_ATP"/>
    <property type="match status" value="1"/>
</dbReference>
<dbReference type="Gene3D" id="3.40.449.10">
    <property type="entry name" value="Phosphoenolpyruvate Carboxykinase, domain 1"/>
    <property type="match status" value="1"/>
</dbReference>
<feature type="binding site" evidence="10">
    <location>
        <position position="298"/>
    </location>
    <ligand>
        <name>ATP</name>
        <dbReference type="ChEBI" id="CHEBI:30616"/>
    </ligand>
</feature>
<dbReference type="CDD" id="cd00484">
    <property type="entry name" value="PEPCK_ATP"/>
    <property type="match status" value="1"/>
</dbReference>
<evidence type="ECO:0000256" key="9">
    <source>
        <dbReference type="ARBA" id="ARBA00047371"/>
    </source>
</evidence>
<evidence type="ECO:0000313" key="12">
    <source>
        <dbReference type="Proteomes" id="UP000256779"/>
    </source>
</evidence>
<reference evidence="11 12" key="1">
    <citation type="submission" date="2018-07" db="EMBL/GenBank/DDBJ databases">
        <title>Genomic Encyclopedia of Type Strains, Phase IV (KMG-IV): sequencing the most valuable type-strain genomes for metagenomic binning, comparative biology and taxonomic classification.</title>
        <authorList>
            <person name="Goeker M."/>
        </authorList>
    </citation>
    <scope>NUCLEOTIDE SEQUENCE [LARGE SCALE GENOMIC DNA]</scope>
    <source>
        <strain evidence="11 12">DSM 4134</strain>
    </source>
</reference>
<evidence type="ECO:0000256" key="6">
    <source>
        <dbReference type="ARBA" id="ARBA00022793"/>
    </source>
</evidence>
<dbReference type="InterPro" id="IPR008210">
    <property type="entry name" value="PEP_carboxykinase_N"/>
</dbReference>
<evidence type="ECO:0000256" key="5">
    <source>
        <dbReference type="ARBA" id="ARBA00022741"/>
    </source>
</evidence>
<evidence type="ECO:0000256" key="1">
    <source>
        <dbReference type="ARBA" id="ARBA00004742"/>
    </source>
</evidence>
<comment type="pathway">
    <text evidence="1 10">Carbohydrate biosynthesis; gluconeogenesis.</text>
</comment>
<comment type="similarity">
    <text evidence="2 10">Belongs to the phosphoenolpyruvate carboxykinase (ATP) family.</text>
</comment>
<feature type="binding site" evidence="10">
    <location>
        <position position="335"/>
    </location>
    <ligand>
        <name>substrate</name>
    </ligand>
</feature>
<keyword evidence="8 10" id="KW-0456">Lyase</keyword>
<dbReference type="EMBL" id="QREG01000002">
    <property type="protein sequence ID" value="REE02146.1"/>
    <property type="molecule type" value="Genomic_DNA"/>
</dbReference>
<feature type="binding site" evidence="10">
    <location>
        <position position="232"/>
    </location>
    <ligand>
        <name>Mn(2+)</name>
        <dbReference type="ChEBI" id="CHEBI:29035"/>
    </ligand>
</feature>
<comment type="subcellular location">
    <subcellularLocation>
        <location evidence="10">Cytoplasm</location>
    </subcellularLocation>
</comment>
<dbReference type="NCBIfam" id="TIGR00224">
    <property type="entry name" value="pckA"/>
    <property type="match status" value="1"/>
</dbReference>
<accession>A0A3D9L8Z8</accession>
<dbReference type="Gene3D" id="3.90.228.20">
    <property type="match status" value="1"/>
</dbReference>
<organism evidence="11 12">
    <name type="scientific">Marinoscillum furvescens DSM 4134</name>
    <dbReference type="NCBI Taxonomy" id="1122208"/>
    <lineage>
        <taxon>Bacteria</taxon>
        <taxon>Pseudomonadati</taxon>
        <taxon>Bacteroidota</taxon>
        <taxon>Cytophagia</taxon>
        <taxon>Cytophagales</taxon>
        <taxon>Reichenbachiellaceae</taxon>
        <taxon>Marinoscillum</taxon>
    </lineage>
</organism>
<dbReference type="InterPro" id="IPR001272">
    <property type="entry name" value="PEP_carboxykinase_ATP"/>
</dbReference>
<sequence>MHGHLASKTHSMQEYGLKSQKAGLESAGIKVKKANWNLTAAELTEIAVRNGEGHLTDTGALMCDTGKFTGRSPKDRFIVKDDLTKDDVWWGDINIPISPEHFDRLHTKMIGFLEDKEVYVRDAYAGADKTHRLKLRVINTMAWHNLFAYNMFITPPDYKLEDFEPNFTIICCPGFEADPETDGVRQSNFAIVNFTKRMILIGGTGYSGEMKKGIFSVLNFLLPTQEGVLPMHCSANMGIEERDTAIFFGLSGTGKTTLSADPNRLLIGDDEHGWTEKNVFNFEGGCYAKAINLTEENEPDIWNAIRYGAILENTRFIPNTRTVDYTNVEVTENTRVSYPIDHIRNMINPSIGGIPKNIFFLTCDAFGVMPPIQKLSKGQAMYHFISGYTSKVAGTEAGVTEPQPVFSACFGAPFMPLHPTRYAEMLGKKMEENEVNVWLVNTGWTGGPYGVGSRIKLKYTRAMISAALSGVLNNVGYRTHSIFGAEMPLTCPEVPNEILSPRETWKNDKAFYEKANELARRFQTNFDKFREFANEEILQGEPKENLNYVGKINA</sequence>
<keyword evidence="11" id="KW-0418">Kinase</keyword>
<feature type="binding site" evidence="10">
    <location>
        <position position="460"/>
    </location>
    <ligand>
        <name>ATP</name>
        <dbReference type="ChEBI" id="CHEBI:30616"/>
    </ligand>
</feature>
<evidence type="ECO:0000256" key="8">
    <source>
        <dbReference type="ARBA" id="ARBA00023239"/>
    </source>
</evidence>
<keyword evidence="7 10" id="KW-0067">ATP-binding</keyword>
<feature type="binding site" evidence="10">
    <location>
        <position position="212"/>
    </location>
    <ligand>
        <name>ATP</name>
        <dbReference type="ChEBI" id="CHEBI:30616"/>
    </ligand>
</feature>
<dbReference type="SUPFAM" id="SSF68923">
    <property type="entry name" value="PEP carboxykinase N-terminal domain"/>
    <property type="match status" value="1"/>
</dbReference>
<keyword evidence="10" id="KW-0479">Metal-binding</keyword>
<evidence type="ECO:0000256" key="2">
    <source>
        <dbReference type="ARBA" id="ARBA00006052"/>
    </source>
</evidence>
<keyword evidence="12" id="KW-1185">Reference proteome</keyword>
<feature type="binding site" evidence="10">
    <location>
        <position position="270"/>
    </location>
    <ligand>
        <name>Mn(2+)</name>
        <dbReference type="ChEBI" id="CHEBI:29035"/>
    </ligand>
</feature>
<keyword evidence="10" id="KW-0464">Manganese</keyword>
<dbReference type="GO" id="GO:0005524">
    <property type="term" value="F:ATP binding"/>
    <property type="evidence" value="ECO:0007669"/>
    <property type="project" value="UniProtKB-UniRule"/>
</dbReference>
<keyword evidence="11" id="KW-0808">Transferase</keyword>
<comment type="function">
    <text evidence="10">Involved in the gluconeogenesis. Catalyzes the conversion of oxaloacetate (OAA) to phosphoenolpyruvate (PEP) through direct phosphoryl transfer between the nucleoside triphosphate and OAA.</text>
</comment>
<evidence type="ECO:0000313" key="11">
    <source>
        <dbReference type="EMBL" id="REE02146.1"/>
    </source>
</evidence>
<dbReference type="PANTHER" id="PTHR30031:SF0">
    <property type="entry name" value="PHOSPHOENOLPYRUVATE CARBOXYKINASE (ATP)"/>
    <property type="match status" value="1"/>
</dbReference>
<dbReference type="NCBIfam" id="NF006820">
    <property type="entry name" value="PRK09344.1-2"/>
    <property type="match status" value="1"/>
</dbReference>
<feature type="binding site" evidence="10">
    <location>
        <position position="206"/>
    </location>
    <ligand>
        <name>substrate</name>
    </ligand>
</feature>
<comment type="caution">
    <text evidence="11">The sequence shown here is derived from an EMBL/GenBank/DDBJ whole genome shotgun (WGS) entry which is preliminary data.</text>
</comment>
<feature type="binding site" evidence="10">
    <location>
        <position position="212"/>
    </location>
    <ligand>
        <name>Mn(2+)</name>
        <dbReference type="ChEBI" id="CHEBI:29035"/>
    </ligand>
</feature>
<feature type="binding site" evidence="10">
    <location>
        <begin position="454"/>
        <end position="455"/>
    </location>
    <ligand>
        <name>ATP</name>
        <dbReference type="ChEBI" id="CHEBI:30616"/>
    </ligand>
</feature>
<dbReference type="InterPro" id="IPR013035">
    <property type="entry name" value="PEP_carboxykinase_C"/>
</dbReference>
<feature type="binding site" evidence="10">
    <location>
        <begin position="249"/>
        <end position="257"/>
    </location>
    <ligand>
        <name>ATP</name>
        <dbReference type="ChEBI" id="CHEBI:30616"/>
    </ligand>
</feature>
<keyword evidence="6 10" id="KW-0210">Decarboxylase</keyword>
<feature type="binding site" evidence="10">
    <location>
        <position position="232"/>
    </location>
    <ligand>
        <name>ATP</name>
        <dbReference type="ChEBI" id="CHEBI:30616"/>
    </ligand>
</feature>
<keyword evidence="4 10" id="KW-0312">Gluconeogenesis</keyword>
<evidence type="ECO:0000256" key="7">
    <source>
        <dbReference type="ARBA" id="ARBA00022840"/>
    </source>
</evidence>
<dbReference type="EC" id="4.1.1.49" evidence="3 10"/>
<keyword evidence="11" id="KW-0670">Pyruvate</keyword>
<keyword evidence="10" id="KW-0963">Cytoplasm</keyword>
<feature type="binding site" evidence="10">
    <location>
        <position position="335"/>
    </location>
    <ligand>
        <name>ATP</name>
        <dbReference type="ChEBI" id="CHEBI:30616"/>
    </ligand>
</feature>
<dbReference type="Gene3D" id="2.170.8.10">
    <property type="entry name" value="Phosphoenolpyruvate Carboxykinase, domain 2"/>
    <property type="match status" value="1"/>
</dbReference>
<proteinExistence type="inferred from homology"/>
<comment type="cofactor">
    <cofactor evidence="10">
        <name>Mn(2+)</name>
        <dbReference type="ChEBI" id="CHEBI:29035"/>
    </cofactor>
    <text evidence="10">Binds 1 Mn(2+) ion per subunit.</text>
</comment>
<dbReference type="GO" id="GO:0046872">
    <property type="term" value="F:metal ion binding"/>
    <property type="evidence" value="ECO:0007669"/>
    <property type="project" value="UniProtKB-KW"/>
</dbReference>
<name>A0A3D9L8Z8_MARFU</name>
<protein>
    <recommendedName>
        <fullName evidence="3 10">Phosphoenolpyruvate carboxykinase (ATP)</fullName>
        <shortName evidence="10">PCK</shortName>
        <shortName evidence="10">PEP carboxykinase</shortName>
        <shortName evidence="10">PEPCK</shortName>
        <ecNumber evidence="3 10">4.1.1.49</ecNumber>
    </recommendedName>
</protein>